<dbReference type="SUPFAM" id="SSF53474">
    <property type="entry name" value="alpha/beta-Hydrolases"/>
    <property type="match status" value="1"/>
</dbReference>
<dbReference type="Pfam" id="PF12697">
    <property type="entry name" value="Abhydrolase_6"/>
    <property type="match status" value="1"/>
</dbReference>
<evidence type="ECO:0000259" key="2">
    <source>
        <dbReference type="Pfam" id="PF12697"/>
    </source>
</evidence>
<feature type="domain" description="AB hydrolase-1" evidence="2">
    <location>
        <begin position="76"/>
        <end position="352"/>
    </location>
</feature>
<dbReference type="InterPro" id="IPR000073">
    <property type="entry name" value="AB_hydrolase_1"/>
</dbReference>
<reference evidence="3" key="1">
    <citation type="journal article" date="2013" name="PLoS ONE">
        <title>Metagenomic insights into the carbohydrate-active enzymes carried by the microorganisms adhering to solid digesta in the rumen of cows.</title>
        <authorList>
            <person name="Wang L."/>
            <person name="Hatem A."/>
            <person name="Catalyurek U.V."/>
            <person name="Morrison M."/>
            <person name="Yu Z."/>
        </authorList>
    </citation>
    <scope>NUCLEOTIDE SEQUENCE</scope>
</reference>
<dbReference type="InterPro" id="IPR029058">
    <property type="entry name" value="AB_hydrolase_fold"/>
</dbReference>
<evidence type="ECO:0000256" key="1">
    <source>
        <dbReference type="SAM" id="Phobius"/>
    </source>
</evidence>
<organism evidence="3">
    <name type="scientific">uncultured bacterium Contig224</name>
    <dbReference type="NCBI Taxonomy" id="1393538"/>
    <lineage>
        <taxon>Bacteria</taxon>
        <taxon>environmental samples</taxon>
    </lineage>
</organism>
<dbReference type="AlphaFoldDB" id="W0FLB0"/>
<keyword evidence="3" id="KW-0012">Acyltransferase</keyword>
<keyword evidence="1" id="KW-0812">Transmembrane</keyword>
<protein>
    <submittedName>
        <fullName evidence="3">Alpha/beta superfamily hydrolase or acyltransferase</fullName>
    </submittedName>
</protein>
<accession>W0FLB0</accession>
<dbReference type="GO" id="GO:0016787">
    <property type="term" value="F:hydrolase activity"/>
    <property type="evidence" value="ECO:0007669"/>
    <property type="project" value="UniProtKB-KW"/>
</dbReference>
<dbReference type="InterPro" id="IPR050266">
    <property type="entry name" value="AB_hydrolase_sf"/>
</dbReference>
<dbReference type="Gene3D" id="3.40.50.1820">
    <property type="entry name" value="alpha/beta hydrolase"/>
    <property type="match status" value="1"/>
</dbReference>
<sequence>MSDSGHKRKPLRIVGIVLAVLVVAAGVGLALYRDGNLHAEERLIASTADAGFTEKQAVIDGATVNYAEGPNNGPALLLIHGQGMEWEDYASVLADLSRSYHVFAIDCFGHGESAHDPELYTCATQGDYAIAFAARYIGDDYLVSGHSSGGIVAAYMAANDPERVTACVLEDPPLFRVTPEEAQTGAGTFAYYDGYTVAHAFLQQDEVTDYAAWYAANSYLFSLFGGLQDMLAEQTASWCAEHPGEHATNAWVPREWTRGMYFMDDYDPLFGEAFYDGSWMQGIDQQAMLERIGCPVVYLKASTNFGDDGILYAATTDEDAARIQQAIPDCETIELESGHDIHFEHPDVFVKAIDQAASRA</sequence>
<evidence type="ECO:0000313" key="3">
    <source>
        <dbReference type="EMBL" id="AHF24249.1"/>
    </source>
</evidence>
<keyword evidence="1" id="KW-0472">Membrane</keyword>
<dbReference type="GO" id="GO:0016746">
    <property type="term" value="F:acyltransferase activity"/>
    <property type="evidence" value="ECO:0007669"/>
    <property type="project" value="UniProtKB-KW"/>
</dbReference>
<keyword evidence="3" id="KW-0378">Hydrolase</keyword>
<keyword evidence="3" id="KW-0808">Transferase</keyword>
<name>W0FLB0_9BACT</name>
<keyword evidence="1" id="KW-1133">Transmembrane helix</keyword>
<feature type="transmembrane region" description="Helical" evidence="1">
    <location>
        <begin position="12"/>
        <end position="32"/>
    </location>
</feature>
<dbReference type="EMBL" id="KC246788">
    <property type="protein sequence ID" value="AHF24249.1"/>
    <property type="molecule type" value="Genomic_DNA"/>
</dbReference>
<proteinExistence type="predicted"/>
<dbReference type="PANTHER" id="PTHR43798">
    <property type="entry name" value="MONOACYLGLYCEROL LIPASE"/>
    <property type="match status" value="1"/>
</dbReference>